<dbReference type="InterPro" id="IPR002104">
    <property type="entry name" value="Integrase_catalytic"/>
</dbReference>
<evidence type="ECO:0000256" key="5">
    <source>
        <dbReference type="SAM" id="MobiDB-lite"/>
    </source>
</evidence>
<keyword evidence="2 4" id="KW-0238">DNA-binding</keyword>
<evidence type="ECO:0000256" key="3">
    <source>
        <dbReference type="ARBA" id="ARBA00023172"/>
    </source>
</evidence>
<dbReference type="PROSITE" id="PS51898">
    <property type="entry name" value="TYR_RECOMBINASE"/>
    <property type="match status" value="1"/>
</dbReference>
<feature type="domain" description="Core-binding (CB)" evidence="7">
    <location>
        <begin position="82"/>
        <end position="162"/>
    </location>
</feature>
<evidence type="ECO:0000313" key="8">
    <source>
        <dbReference type="EMBL" id="MFD4213874.1"/>
    </source>
</evidence>
<feature type="region of interest" description="Disordered" evidence="5">
    <location>
        <begin position="1"/>
        <end position="56"/>
    </location>
</feature>
<dbReference type="SUPFAM" id="SSF56349">
    <property type="entry name" value="DNA breaking-rejoining enzymes"/>
    <property type="match status" value="1"/>
</dbReference>
<dbReference type="InterPro" id="IPR013762">
    <property type="entry name" value="Integrase-like_cat_sf"/>
</dbReference>
<dbReference type="Pfam" id="PF22022">
    <property type="entry name" value="Phage_int_M"/>
    <property type="match status" value="1"/>
</dbReference>
<keyword evidence="9" id="KW-1185">Reference proteome</keyword>
<dbReference type="Pfam" id="PF00589">
    <property type="entry name" value="Phage_integrase"/>
    <property type="match status" value="1"/>
</dbReference>
<feature type="region of interest" description="Disordered" evidence="5">
    <location>
        <begin position="457"/>
        <end position="510"/>
    </location>
</feature>
<evidence type="ECO:0000259" key="7">
    <source>
        <dbReference type="PROSITE" id="PS51900"/>
    </source>
</evidence>
<evidence type="ECO:0000256" key="1">
    <source>
        <dbReference type="ARBA" id="ARBA00008857"/>
    </source>
</evidence>
<protein>
    <submittedName>
        <fullName evidence="8">Tyrosine-type recombinase/integrase</fullName>
    </submittedName>
</protein>
<name>A0ABW6EHT8_9ACTN</name>
<evidence type="ECO:0000256" key="4">
    <source>
        <dbReference type="PROSITE-ProRule" id="PRU01248"/>
    </source>
</evidence>
<evidence type="ECO:0000313" key="9">
    <source>
        <dbReference type="Proteomes" id="UP001598251"/>
    </source>
</evidence>
<dbReference type="EMBL" id="JBHXOF010000006">
    <property type="protein sequence ID" value="MFD4213874.1"/>
    <property type="molecule type" value="Genomic_DNA"/>
</dbReference>
<keyword evidence="3" id="KW-0233">DNA recombination</keyword>
<dbReference type="PANTHER" id="PTHR30349">
    <property type="entry name" value="PHAGE INTEGRASE-RELATED"/>
    <property type="match status" value="1"/>
</dbReference>
<dbReference type="Gene3D" id="1.10.443.10">
    <property type="entry name" value="Intergrase catalytic core"/>
    <property type="match status" value="1"/>
</dbReference>
<dbReference type="PANTHER" id="PTHR30349:SF64">
    <property type="entry name" value="PROPHAGE INTEGRASE INTD-RELATED"/>
    <property type="match status" value="1"/>
</dbReference>
<dbReference type="RefSeq" id="WP_382825924.1">
    <property type="nucleotide sequence ID" value="NZ_JBHXLY010000009.1"/>
</dbReference>
<dbReference type="InterPro" id="IPR053876">
    <property type="entry name" value="Phage_int_M"/>
</dbReference>
<feature type="compositionally biased region" description="Basic and acidic residues" evidence="5">
    <location>
        <begin position="1"/>
        <end position="27"/>
    </location>
</feature>
<feature type="region of interest" description="Disordered" evidence="5">
    <location>
        <begin position="396"/>
        <end position="420"/>
    </location>
</feature>
<sequence length="510" mass="55125">MAGHIQDRWYRTEPGPDGKPVKAKTDRYGNGLRYRARYVGPDGTEKSKSFPDRQKRRAEEWLAETAADMSRGQYVDPKAARTTFQQYAERWIAGQTTDLNTRIGAETRLRLHAFPRIGARPLGSFRPVHIREFVRDLENDSIGGTYARNIYANVRAVLSAAVDDGHLARNPCSAASVRPPAVSSSRVVLWLPSQVRAVRDGLPERYRAMVDVGSGCGLRQGEIIGLAEDTLQLDSDTLRVTAQVKLIRGVAVFAPPKCNKERDVPLPSSVAYALRQHMKSHAPVSIKLPWARPDGPLTERRLIFTNTAAGIVWRSNFNIQEWKPALAAAGLIPTPEPGKPYASARQHGMHALRHFYASVLLDAGESIKAVSEYLGHSDPAMTLRVYAHLMPSSSERAAGPWTASSARPKSPDGPATAHRAQDGPLLATKPLVGGFFVPGAHQFSGLRHGSSSVADIRVRARRPVDDGPSLVERAGGTGSRGAGAVSRSRRTAPAGATPPARSAGASPAGP</sequence>
<feature type="domain" description="Tyr recombinase" evidence="6">
    <location>
        <begin position="185"/>
        <end position="399"/>
    </location>
</feature>
<gene>
    <name evidence="8" type="ORF">ACFWSS_13390</name>
</gene>
<evidence type="ECO:0000259" key="6">
    <source>
        <dbReference type="PROSITE" id="PS51898"/>
    </source>
</evidence>
<proteinExistence type="inferred from homology"/>
<comment type="similarity">
    <text evidence="1">Belongs to the 'phage' integrase family.</text>
</comment>
<feature type="compositionally biased region" description="Basic and acidic residues" evidence="5">
    <location>
        <begin position="43"/>
        <end position="56"/>
    </location>
</feature>
<dbReference type="InterPro" id="IPR050090">
    <property type="entry name" value="Tyrosine_recombinase_XerCD"/>
</dbReference>
<accession>A0ABW6EHT8</accession>
<comment type="caution">
    <text evidence="8">The sequence shown here is derived from an EMBL/GenBank/DDBJ whole genome shotgun (WGS) entry which is preliminary data.</text>
</comment>
<evidence type="ECO:0000256" key="2">
    <source>
        <dbReference type="ARBA" id="ARBA00023125"/>
    </source>
</evidence>
<feature type="compositionally biased region" description="Low complexity" evidence="5">
    <location>
        <begin position="482"/>
        <end position="510"/>
    </location>
</feature>
<organism evidence="8 9">
    <name type="scientific">Streptomyces sindenensis</name>
    <dbReference type="NCBI Taxonomy" id="67363"/>
    <lineage>
        <taxon>Bacteria</taxon>
        <taxon>Bacillati</taxon>
        <taxon>Actinomycetota</taxon>
        <taxon>Actinomycetes</taxon>
        <taxon>Kitasatosporales</taxon>
        <taxon>Streptomycetaceae</taxon>
        <taxon>Streptomyces</taxon>
    </lineage>
</organism>
<dbReference type="PROSITE" id="PS51900">
    <property type="entry name" value="CB"/>
    <property type="match status" value="1"/>
</dbReference>
<dbReference type="InterPro" id="IPR010998">
    <property type="entry name" value="Integrase_recombinase_N"/>
</dbReference>
<dbReference type="InterPro" id="IPR044068">
    <property type="entry name" value="CB"/>
</dbReference>
<dbReference type="Gene3D" id="1.10.150.130">
    <property type="match status" value="1"/>
</dbReference>
<dbReference type="Proteomes" id="UP001598251">
    <property type="component" value="Unassembled WGS sequence"/>
</dbReference>
<reference evidence="8 9" key="1">
    <citation type="submission" date="2024-09" db="EMBL/GenBank/DDBJ databases">
        <title>The Natural Products Discovery Center: Release of the First 8490 Sequenced Strains for Exploring Actinobacteria Biosynthetic Diversity.</title>
        <authorList>
            <person name="Kalkreuter E."/>
            <person name="Kautsar S.A."/>
            <person name="Yang D."/>
            <person name="Bader C.D."/>
            <person name="Teijaro C.N."/>
            <person name="Fluegel L."/>
            <person name="Davis C.M."/>
            <person name="Simpson J.R."/>
            <person name="Lauterbach L."/>
            <person name="Steele A.D."/>
            <person name="Gui C."/>
            <person name="Meng S."/>
            <person name="Li G."/>
            <person name="Viehrig K."/>
            <person name="Ye F."/>
            <person name="Su P."/>
            <person name="Kiefer A.F."/>
            <person name="Nichols A."/>
            <person name="Cepeda A.J."/>
            <person name="Yan W."/>
            <person name="Fan B."/>
            <person name="Jiang Y."/>
            <person name="Adhikari A."/>
            <person name="Zheng C.-J."/>
            <person name="Schuster L."/>
            <person name="Cowan T.M."/>
            <person name="Smanski M.J."/>
            <person name="Chevrette M.G."/>
            <person name="De Carvalho L.P.S."/>
            <person name="Shen B."/>
        </authorList>
    </citation>
    <scope>NUCLEOTIDE SEQUENCE [LARGE SCALE GENOMIC DNA]</scope>
    <source>
        <strain evidence="8 9">NPDC058546</strain>
    </source>
</reference>
<dbReference type="CDD" id="cd01189">
    <property type="entry name" value="INT_ICEBs1_C_like"/>
    <property type="match status" value="1"/>
</dbReference>
<dbReference type="InterPro" id="IPR011010">
    <property type="entry name" value="DNA_brk_join_enz"/>
</dbReference>